<name>A0ABQ1KNA3_9BURK</name>
<dbReference type="SUPFAM" id="SSF47413">
    <property type="entry name" value="lambda repressor-like DNA-binding domains"/>
    <property type="match status" value="1"/>
</dbReference>
<dbReference type="PROSITE" id="PS50932">
    <property type="entry name" value="HTH_LACI_2"/>
    <property type="match status" value="1"/>
</dbReference>
<keyword evidence="1" id="KW-0805">Transcription regulation</keyword>
<dbReference type="SMART" id="SM00354">
    <property type="entry name" value="HTH_LACI"/>
    <property type="match status" value="1"/>
</dbReference>
<organism evidence="6 7">
    <name type="scientific">Pseudoduganella buxea</name>
    <dbReference type="NCBI Taxonomy" id="1949069"/>
    <lineage>
        <taxon>Bacteria</taxon>
        <taxon>Pseudomonadati</taxon>
        <taxon>Pseudomonadota</taxon>
        <taxon>Betaproteobacteria</taxon>
        <taxon>Burkholderiales</taxon>
        <taxon>Oxalobacteraceae</taxon>
        <taxon>Telluria group</taxon>
        <taxon>Pseudoduganella</taxon>
    </lineage>
</organism>
<accession>A0ABQ1KNA3</accession>
<dbReference type="RefSeq" id="WP_308807491.1">
    <property type="nucleotide sequence ID" value="NZ_BMKG01000010.1"/>
</dbReference>
<feature type="region of interest" description="Disordered" evidence="4">
    <location>
        <begin position="1"/>
        <end position="37"/>
    </location>
</feature>
<dbReference type="CDD" id="cd01392">
    <property type="entry name" value="HTH_LacI"/>
    <property type="match status" value="1"/>
</dbReference>
<dbReference type="Gene3D" id="1.10.260.40">
    <property type="entry name" value="lambda repressor-like DNA-binding domains"/>
    <property type="match status" value="1"/>
</dbReference>
<evidence type="ECO:0000259" key="5">
    <source>
        <dbReference type="PROSITE" id="PS50932"/>
    </source>
</evidence>
<dbReference type="EMBL" id="BMKG01000010">
    <property type="protein sequence ID" value="GGC03155.1"/>
    <property type="molecule type" value="Genomic_DNA"/>
</dbReference>
<reference evidence="7" key="1">
    <citation type="journal article" date="2019" name="Int. J. Syst. Evol. Microbiol.">
        <title>The Global Catalogue of Microorganisms (GCM) 10K type strain sequencing project: providing services to taxonomists for standard genome sequencing and annotation.</title>
        <authorList>
            <consortium name="The Broad Institute Genomics Platform"/>
            <consortium name="The Broad Institute Genome Sequencing Center for Infectious Disease"/>
            <person name="Wu L."/>
            <person name="Ma J."/>
        </authorList>
    </citation>
    <scope>NUCLEOTIDE SEQUENCE [LARGE SCALE GENOMIC DNA]</scope>
    <source>
        <strain evidence="7">CGMCC 1.15931</strain>
    </source>
</reference>
<dbReference type="PANTHER" id="PTHR30146">
    <property type="entry name" value="LACI-RELATED TRANSCRIPTIONAL REPRESSOR"/>
    <property type="match status" value="1"/>
</dbReference>
<proteinExistence type="predicted"/>
<evidence type="ECO:0000256" key="4">
    <source>
        <dbReference type="SAM" id="MobiDB-lite"/>
    </source>
</evidence>
<dbReference type="InterPro" id="IPR028082">
    <property type="entry name" value="Peripla_BP_I"/>
</dbReference>
<dbReference type="PANTHER" id="PTHR30146:SF153">
    <property type="entry name" value="LACTOSE OPERON REPRESSOR"/>
    <property type="match status" value="1"/>
</dbReference>
<keyword evidence="2" id="KW-0238">DNA-binding</keyword>
<evidence type="ECO:0000313" key="6">
    <source>
        <dbReference type="EMBL" id="GGC03155.1"/>
    </source>
</evidence>
<dbReference type="InterPro" id="IPR046335">
    <property type="entry name" value="LacI/GalR-like_sensor"/>
</dbReference>
<evidence type="ECO:0000256" key="1">
    <source>
        <dbReference type="ARBA" id="ARBA00023015"/>
    </source>
</evidence>
<dbReference type="Pfam" id="PF00356">
    <property type="entry name" value="LacI"/>
    <property type="match status" value="1"/>
</dbReference>
<feature type="compositionally biased region" description="Polar residues" evidence="4">
    <location>
        <begin position="1"/>
        <end position="16"/>
    </location>
</feature>
<dbReference type="Gene3D" id="3.40.50.2300">
    <property type="match status" value="2"/>
</dbReference>
<gene>
    <name evidence="6" type="primary">xylR</name>
    <name evidence="6" type="ORF">GCM10011572_26410</name>
</gene>
<dbReference type="InterPro" id="IPR010982">
    <property type="entry name" value="Lambda_DNA-bd_dom_sf"/>
</dbReference>
<feature type="domain" description="HTH lacI-type" evidence="5">
    <location>
        <begin position="49"/>
        <end position="103"/>
    </location>
</feature>
<keyword evidence="7" id="KW-1185">Reference proteome</keyword>
<dbReference type="SUPFAM" id="SSF53822">
    <property type="entry name" value="Periplasmic binding protein-like I"/>
    <property type="match status" value="1"/>
</dbReference>
<dbReference type="Pfam" id="PF13377">
    <property type="entry name" value="Peripla_BP_3"/>
    <property type="match status" value="1"/>
</dbReference>
<sequence>MTNSESTNKIVSSMTKSKAKPDGAPAPQPATDALPPRVRAAMADKPGVPTMSDVARLAGVSPMTVSRVMNGDPNVRQSTRRKVDDAVAALNYVPNQAARRLAGARPIRVGFLYSNPSAGYLSEFLVGLLNQASLHNVQLVVENCEGERAWDAQTRRLIDNGVDGIILPPPLCDTPALIDLIDAAGMPAVTVACGEPDVRVGAVSIDDYEAAYAMTCHLIALGHHRIGFIIGHPNQTASARRLAGYKAAIAAKGAESAPELLVQGMFTYRSGLDAAEILLGLERRPTAVFASNDDMAAATVAIAHRLGLDVPGDLTVAGFDDTALATTIWPELTTVRQPITQMAETAVQFLVRHIRARRDGLDDGPQHLVMDFDLVRRQSDAAPRMRPKISGKALKG</sequence>
<evidence type="ECO:0000313" key="7">
    <source>
        <dbReference type="Proteomes" id="UP000622638"/>
    </source>
</evidence>
<dbReference type="PRINTS" id="PR00036">
    <property type="entry name" value="HTHLACI"/>
</dbReference>
<dbReference type="InterPro" id="IPR000843">
    <property type="entry name" value="HTH_LacI"/>
</dbReference>
<evidence type="ECO:0000256" key="2">
    <source>
        <dbReference type="ARBA" id="ARBA00023125"/>
    </source>
</evidence>
<dbReference type="Proteomes" id="UP000622638">
    <property type="component" value="Unassembled WGS sequence"/>
</dbReference>
<dbReference type="PROSITE" id="PS00356">
    <property type="entry name" value="HTH_LACI_1"/>
    <property type="match status" value="1"/>
</dbReference>
<evidence type="ECO:0000256" key="3">
    <source>
        <dbReference type="ARBA" id="ARBA00023163"/>
    </source>
</evidence>
<keyword evidence="3" id="KW-0804">Transcription</keyword>
<comment type="caution">
    <text evidence="6">The sequence shown here is derived from an EMBL/GenBank/DDBJ whole genome shotgun (WGS) entry which is preliminary data.</text>
</comment>
<protein>
    <submittedName>
        <fullName evidence="6">LacI family transcriptional regulator</fullName>
    </submittedName>
</protein>
<dbReference type="CDD" id="cd01545">
    <property type="entry name" value="PBP1_SalR"/>
    <property type="match status" value="1"/>
</dbReference>